<dbReference type="AlphaFoldDB" id="A0A8S4SN23"/>
<evidence type="ECO:0000256" key="1">
    <source>
        <dbReference type="SAM" id="MobiDB-lite"/>
    </source>
</evidence>
<evidence type="ECO:0000313" key="3">
    <source>
        <dbReference type="Proteomes" id="UP000838756"/>
    </source>
</evidence>
<accession>A0A8S4SN23</accession>
<dbReference type="OrthoDB" id="10261632at2759"/>
<evidence type="ECO:0000313" key="2">
    <source>
        <dbReference type="EMBL" id="CAH2266879.1"/>
    </source>
</evidence>
<gene>
    <name evidence="2" type="primary">jg26690</name>
    <name evidence="2" type="ORF">PAEG_LOCUS25484</name>
</gene>
<comment type="caution">
    <text evidence="2">The sequence shown here is derived from an EMBL/GenBank/DDBJ whole genome shotgun (WGS) entry which is preliminary data.</text>
</comment>
<organism evidence="2 3">
    <name type="scientific">Pararge aegeria aegeria</name>
    <dbReference type="NCBI Taxonomy" id="348720"/>
    <lineage>
        <taxon>Eukaryota</taxon>
        <taxon>Metazoa</taxon>
        <taxon>Ecdysozoa</taxon>
        <taxon>Arthropoda</taxon>
        <taxon>Hexapoda</taxon>
        <taxon>Insecta</taxon>
        <taxon>Pterygota</taxon>
        <taxon>Neoptera</taxon>
        <taxon>Endopterygota</taxon>
        <taxon>Lepidoptera</taxon>
        <taxon>Glossata</taxon>
        <taxon>Ditrysia</taxon>
        <taxon>Papilionoidea</taxon>
        <taxon>Nymphalidae</taxon>
        <taxon>Satyrinae</taxon>
        <taxon>Satyrini</taxon>
        <taxon>Parargina</taxon>
        <taxon>Pararge</taxon>
    </lineage>
</organism>
<feature type="region of interest" description="Disordered" evidence="1">
    <location>
        <begin position="17"/>
        <end position="46"/>
    </location>
</feature>
<dbReference type="Proteomes" id="UP000838756">
    <property type="component" value="Unassembled WGS sequence"/>
</dbReference>
<sequence>LKLIKAYLNQYVEGTELGSEGADEESSKLAFDDDDKEEPRTGAAQGSPWVGLIGICFEPHLSLYITSLDTNLRALMDRFIQVGAR</sequence>
<reference evidence="2" key="1">
    <citation type="submission" date="2022-03" db="EMBL/GenBank/DDBJ databases">
        <authorList>
            <person name="Lindestad O."/>
        </authorList>
    </citation>
    <scope>NUCLEOTIDE SEQUENCE</scope>
</reference>
<name>A0A8S4SN23_9NEOP</name>
<proteinExistence type="predicted"/>
<feature type="non-terminal residue" evidence="2">
    <location>
        <position position="1"/>
    </location>
</feature>
<protein>
    <submittedName>
        <fullName evidence="2">Jg26690 protein</fullName>
    </submittedName>
</protein>
<keyword evidence="3" id="KW-1185">Reference proteome</keyword>
<dbReference type="EMBL" id="CAKXAJ010026323">
    <property type="protein sequence ID" value="CAH2266879.1"/>
    <property type="molecule type" value="Genomic_DNA"/>
</dbReference>